<name>A0AAD9R6N2_ACRCE</name>
<dbReference type="Pfam" id="PF06730">
    <property type="entry name" value="FAM92"/>
    <property type="match status" value="1"/>
</dbReference>
<evidence type="ECO:0000313" key="2">
    <source>
        <dbReference type="EMBL" id="KAK2574035.1"/>
    </source>
</evidence>
<evidence type="ECO:0000256" key="1">
    <source>
        <dbReference type="SAM" id="MobiDB-lite"/>
    </source>
</evidence>
<dbReference type="InterPro" id="IPR027267">
    <property type="entry name" value="AH/BAR_dom_sf"/>
</dbReference>
<organism evidence="2 3">
    <name type="scientific">Acropora cervicornis</name>
    <name type="common">Staghorn coral</name>
    <dbReference type="NCBI Taxonomy" id="6130"/>
    <lineage>
        <taxon>Eukaryota</taxon>
        <taxon>Metazoa</taxon>
        <taxon>Cnidaria</taxon>
        <taxon>Anthozoa</taxon>
        <taxon>Hexacorallia</taxon>
        <taxon>Scleractinia</taxon>
        <taxon>Astrocoeniina</taxon>
        <taxon>Acroporidae</taxon>
        <taxon>Acropora</taxon>
    </lineage>
</organism>
<feature type="compositionally biased region" description="Basic residues" evidence="1">
    <location>
        <begin position="230"/>
        <end position="246"/>
    </location>
</feature>
<dbReference type="GO" id="GO:0035869">
    <property type="term" value="C:ciliary transition zone"/>
    <property type="evidence" value="ECO:0007669"/>
    <property type="project" value="TreeGrafter"/>
</dbReference>
<proteinExistence type="predicted"/>
<dbReference type="AlphaFoldDB" id="A0AAD9R6N2"/>
<dbReference type="InterPro" id="IPR009602">
    <property type="entry name" value="CBAR/FAM92"/>
</dbReference>
<dbReference type="SUPFAM" id="SSF103657">
    <property type="entry name" value="BAR/IMD domain-like"/>
    <property type="match status" value="1"/>
</dbReference>
<dbReference type="GO" id="GO:0060271">
    <property type="term" value="P:cilium assembly"/>
    <property type="evidence" value="ECO:0007669"/>
    <property type="project" value="TreeGrafter"/>
</dbReference>
<comment type="caution">
    <text evidence="2">The sequence shown here is derived from an EMBL/GenBank/DDBJ whole genome shotgun (WGS) entry which is preliminary data.</text>
</comment>
<feature type="region of interest" description="Disordered" evidence="1">
    <location>
        <begin position="230"/>
        <end position="282"/>
    </location>
</feature>
<keyword evidence="3" id="KW-1185">Reference proteome</keyword>
<dbReference type="Gene3D" id="1.20.1270.60">
    <property type="entry name" value="Arfaptin homology (AH) domain/BAR domain"/>
    <property type="match status" value="1"/>
</dbReference>
<dbReference type="EMBL" id="JARQWQ010000001">
    <property type="protein sequence ID" value="KAK2574035.1"/>
    <property type="molecule type" value="Genomic_DNA"/>
</dbReference>
<dbReference type="PANTHER" id="PTHR21223:SF2">
    <property type="entry name" value="CBY1-INTERACTING BAR DOMAIN-CONTAINING PROTEIN HOMOLOG"/>
    <property type="match status" value="1"/>
</dbReference>
<dbReference type="PANTHER" id="PTHR21223">
    <property type="entry name" value="CBY1-INTERACTING BAR DOMAIN-CONTAINING PROTEIN HOMOLOG"/>
    <property type="match status" value="1"/>
</dbReference>
<protein>
    <submittedName>
        <fullName evidence="2">CBY1-interacting BAR domain-containing protein 1</fullName>
    </submittedName>
</protein>
<reference evidence="2" key="1">
    <citation type="journal article" date="2023" name="G3 (Bethesda)">
        <title>Whole genome assembly and annotation of the endangered Caribbean coral Acropora cervicornis.</title>
        <authorList>
            <person name="Selwyn J.D."/>
            <person name="Vollmer S.V."/>
        </authorList>
    </citation>
    <scope>NUCLEOTIDE SEQUENCE</scope>
    <source>
        <strain evidence="2">K2</strain>
    </source>
</reference>
<evidence type="ECO:0000313" key="3">
    <source>
        <dbReference type="Proteomes" id="UP001249851"/>
    </source>
</evidence>
<dbReference type="GO" id="GO:0036064">
    <property type="term" value="C:ciliary basal body"/>
    <property type="evidence" value="ECO:0007669"/>
    <property type="project" value="TreeGrafter"/>
</dbReference>
<accession>A0AAD9R6N2</accession>
<feature type="compositionally biased region" description="Basic and acidic residues" evidence="1">
    <location>
        <begin position="264"/>
        <end position="275"/>
    </location>
</feature>
<dbReference type="Proteomes" id="UP001249851">
    <property type="component" value="Unassembled WGS sequence"/>
</dbReference>
<gene>
    <name evidence="2" type="ORF">P5673_000155</name>
</gene>
<reference evidence="2" key="2">
    <citation type="journal article" date="2023" name="Science">
        <title>Genomic signatures of disease resistance in endangered staghorn corals.</title>
        <authorList>
            <person name="Vollmer S.V."/>
            <person name="Selwyn J.D."/>
            <person name="Despard B.A."/>
            <person name="Roesel C.L."/>
        </authorList>
    </citation>
    <scope>NUCLEOTIDE SEQUENCE</scope>
    <source>
        <strain evidence="2">K2</strain>
    </source>
</reference>
<sequence length="282" mass="32140">MATNLTAALKRTLGCEKDPELLQFIKRIEETENRFIALGRRMEKYATGTHKLAQKGETISSSLSACCSLLKSNDDVKTNFSKYGVHLSEIQLARTQLKEILQGTIAKDILAYARKCCEMRNKVLSCEDALRRKNQRASALQKAKNTTPVDPRKINEAHVKHEKAQFEADRAREDVNLEMKHFEEQKVTDLNRILANFLIAEMRFHAQALQRYTAAFKCLPLLRRIENKAVPKRNHDRGTSRGKKEKRISFNSSTEENSPVMGRAQERSSSSEDSRLSTSDLN</sequence>